<dbReference type="AlphaFoldDB" id="A0A1J5SVG6"/>
<name>A0A1J5SVG6_9ZZZZ</name>
<organism evidence="1">
    <name type="scientific">mine drainage metagenome</name>
    <dbReference type="NCBI Taxonomy" id="410659"/>
    <lineage>
        <taxon>unclassified sequences</taxon>
        <taxon>metagenomes</taxon>
        <taxon>ecological metagenomes</taxon>
    </lineage>
</organism>
<reference evidence="1" key="1">
    <citation type="submission" date="2016-10" db="EMBL/GenBank/DDBJ databases">
        <title>Sequence of Gallionella enrichment culture.</title>
        <authorList>
            <person name="Poehlein A."/>
            <person name="Muehling M."/>
            <person name="Daniel R."/>
        </authorList>
    </citation>
    <scope>NUCLEOTIDE SEQUENCE</scope>
</reference>
<evidence type="ECO:0000313" key="1">
    <source>
        <dbReference type="EMBL" id="OIR12530.1"/>
    </source>
</evidence>
<gene>
    <name evidence="1" type="ORF">GALL_62290</name>
</gene>
<comment type="caution">
    <text evidence="1">The sequence shown here is derived from an EMBL/GenBank/DDBJ whole genome shotgun (WGS) entry which is preliminary data.</text>
</comment>
<protein>
    <recommendedName>
        <fullName evidence="2">Inovirus Gp2 family protein</fullName>
    </recommendedName>
</protein>
<evidence type="ECO:0008006" key="2">
    <source>
        <dbReference type="Google" id="ProtNLM"/>
    </source>
</evidence>
<dbReference type="EMBL" id="MLJW01000017">
    <property type="protein sequence ID" value="OIR12530.1"/>
    <property type="molecule type" value="Genomic_DNA"/>
</dbReference>
<accession>A0A1J5SVG6</accession>
<sequence>MRTFKNTPLSYFRDFDARHEYSWTYKLNDFEYFFEQVLSVEGPAYWIEDNPKTDKNELKENPALSKFFFEIHRKFQVQFEFLNANFFTEYFELFSRCFSESKLSDEFFTNPRHASRQKGKKQYEVFNDFISSIRAVAKIDPFRRMLGKRQDRIDKRKKSAIKYIKTMLDNCSCLFAVRLTLAYKLEADITVEAAINDFLRFKNNWRGKPALFHDLEGFLWKIVWDEPMLGFHFHLVLFFNGTETLKKEDIGNQIGLYWIACSTNKLGAYALRDQSINSGRFKSERLDVGAISGSSTEQREYIFKHTVNYLCGIEPRFKSIQLGSIKFFGHGEHAN</sequence>
<proteinExistence type="predicted"/>